<accession>A0A0B2UJ58</accession>
<dbReference type="Proteomes" id="UP000031056">
    <property type="component" value="Unassembled WGS sequence"/>
</dbReference>
<dbReference type="AlphaFoldDB" id="A0A0B2UJ58"/>
<dbReference type="RefSeq" id="XP_014563134.1">
    <property type="nucleotide sequence ID" value="XM_014707648.1"/>
</dbReference>
<organism evidence="1 2">
    <name type="scientific">Ordospora colligata OC4</name>
    <dbReference type="NCBI Taxonomy" id="1354746"/>
    <lineage>
        <taxon>Eukaryota</taxon>
        <taxon>Fungi</taxon>
        <taxon>Fungi incertae sedis</taxon>
        <taxon>Microsporidia</taxon>
        <taxon>Ordosporidae</taxon>
        <taxon>Ordospora</taxon>
    </lineage>
</organism>
<sequence>MDCTITARNSIIIDRMMQVIKAPTISINTMYTVCIQVVSTDKTAVLEFILGSSVFESLTLKNKHLSIPRQRFYMKKMKHLRITTNEYVMMFEYVFEGYVFRRSVFHAYAQPFEVGSEPRMYVIGLDPGMMKAMCKEIQNEKVEVRISNGMGEVRGSRTMVRFKMERTDEWKAKGIGKNLKSIFETSDLFHTMKMEYGPQSSSMKVVFVGDSVEASFFSALYTGSKS</sequence>
<evidence type="ECO:0000313" key="1">
    <source>
        <dbReference type="EMBL" id="KHN69092.1"/>
    </source>
</evidence>
<dbReference type="HOGENOM" id="CLU_102260_0_0_1"/>
<dbReference type="OrthoDB" id="2191577at2759"/>
<dbReference type="GeneID" id="26262229"/>
<comment type="caution">
    <text evidence="1">The sequence shown here is derived from an EMBL/GenBank/DDBJ whole genome shotgun (WGS) entry which is preliminary data.</text>
</comment>
<gene>
    <name evidence="1" type="ORF">M896_090150</name>
</gene>
<evidence type="ECO:0000313" key="2">
    <source>
        <dbReference type="Proteomes" id="UP000031056"/>
    </source>
</evidence>
<dbReference type="InParanoid" id="A0A0B2UJ58"/>
<dbReference type="EMBL" id="JOKQ01000009">
    <property type="protein sequence ID" value="KHN69092.1"/>
    <property type="molecule type" value="Genomic_DNA"/>
</dbReference>
<keyword evidence="2" id="KW-1185">Reference proteome</keyword>
<dbReference type="VEuPathDB" id="MicrosporidiaDB:M896_090150"/>
<name>A0A0B2UJ58_9MICR</name>
<protein>
    <submittedName>
        <fullName evidence="1">Uncharacterized protein</fullName>
    </submittedName>
</protein>
<reference evidence="1 2" key="1">
    <citation type="journal article" date="2014" name="MBio">
        <title>The Ordospora colligata genome; evolution of extreme reduction in microsporidia and host-to-parasite horizontal gene transfer.</title>
        <authorList>
            <person name="Pombert J.-F."/>
            <person name="Haag K.L."/>
            <person name="Beidas S."/>
            <person name="Ebert D."/>
            <person name="Keeling P.J."/>
        </authorList>
    </citation>
    <scope>NUCLEOTIDE SEQUENCE [LARGE SCALE GENOMIC DNA]</scope>
    <source>
        <strain evidence="1 2">OC4</strain>
    </source>
</reference>
<proteinExistence type="predicted"/>